<dbReference type="GO" id="GO:0042392">
    <property type="term" value="F:sphingosine-1-phosphate phosphatase activity"/>
    <property type="evidence" value="ECO:0007669"/>
    <property type="project" value="TreeGrafter"/>
</dbReference>
<comment type="catalytic activity">
    <reaction evidence="20">
        <text>(2E,6E)-farnesyl diphosphate + H2O = (2E,6E)-farnesyl phosphate + phosphate + H(+)</text>
        <dbReference type="Rhea" id="RHEA:48128"/>
        <dbReference type="ChEBI" id="CHEBI:15377"/>
        <dbReference type="ChEBI" id="CHEBI:15378"/>
        <dbReference type="ChEBI" id="CHEBI:43474"/>
        <dbReference type="ChEBI" id="CHEBI:88226"/>
        <dbReference type="ChEBI" id="CHEBI:175763"/>
    </reaction>
    <physiologicalReaction direction="left-to-right" evidence="20">
        <dbReference type="Rhea" id="RHEA:48129"/>
    </physiologicalReaction>
</comment>
<dbReference type="Gene3D" id="1.20.144.10">
    <property type="entry name" value="Phosphatidic acid phosphatase type 2/haloperoxidase"/>
    <property type="match status" value="1"/>
</dbReference>
<comment type="cofactor">
    <cofactor evidence="23">
        <name>FAD</name>
        <dbReference type="ChEBI" id="CHEBI:57692"/>
    </cofactor>
</comment>
<evidence type="ECO:0000256" key="1">
    <source>
        <dbReference type="ARBA" id="ARBA00001611"/>
    </source>
</evidence>
<evidence type="ECO:0000256" key="2">
    <source>
        <dbReference type="ARBA" id="ARBA00004477"/>
    </source>
</evidence>
<comment type="catalytic activity">
    <reaction evidence="22">
        <text>(2E)-geranyl diphosphate + H2O = (2E)-geranyl phosphate + phosphate + H(+)</text>
        <dbReference type="Rhea" id="RHEA:47944"/>
        <dbReference type="ChEBI" id="CHEBI:15377"/>
        <dbReference type="ChEBI" id="CHEBI:15378"/>
        <dbReference type="ChEBI" id="CHEBI:43474"/>
        <dbReference type="ChEBI" id="CHEBI:58057"/>
        <dbReference type="ChEBI" id="CHEBI:88107"/>
        <dbReference type="EC" id="3.6.1.68"/>
    </reaction>
    <physiologicalReaction direction="left-to-right" evidence="22">
        <dbReference type="Rhea" id="RHEA:47945"/>
    </physiologicalReaction>
</comment>
<evidence type="ECO:0000256" key="13">
    <source>
        <dbReference type="ARBA" id="ARBA00023136"/>
    </source>
</evidence>
<evidence type="ECO:0000256" key="8">
    <source>
        <dbReference type="ARBA" id="ARBA00022824"/>
    </source>
</evidence>
<evidence type="ECO:0000256" key="6">
    <source>
        <dbReference type="ARBA" id="ARBA00022692"/>
    </source>
</evidence>
<dbReference type="GeneTree" id="ENSGT00940000160836"/>
<keyword evidence="6 25" id="KW-0812">Transmembrane</keyword>
<dbReference type="GO" id="GO:0005637">
    <property type="term" value="C:nuclear inner membrane"/>
    <property type="evidence" value="ECO:0007669"/>
    <property type="project" value="UniProtKB-SubCell"/>
</dbReference>
<dbReference type="InterPro" id="IPR020946">
    <property type="entry name" value="Flavin_mOase-like"/>
</dbReference>
<dbReference type="InterPro" id="IPR036938">
    <property type="entry name" value="PAP2/HPO_sf"/>
</dbReference>
<keyword evidence="9 23" id="KW-0274">FAD</keyword>
<evidence type="ECO:0000256" key="3">
    <source>
        <dbReference type="ARBA" id="ARBA00004540"/>
    </source>
</evidence>
<comment type="subcellular location">
    <subcellularLocation>
        <location evidence="2">Endoplasmic reticulum membrane</location>
        <topology evidence="2">Multi-pass membrane protein</topology>
    </subcellularLocation>
    <subcellularLocation>
        <location evidence="3">Nucleus inner membrane</location>
    </subcellularLocation>
</comment>
<dbReference type="AlphaFoldDB" id="A0A673VZL3"/>
<evidence type="ECO:0000256" key="20">
    <source>
        <dbReference type="ARBA" id="ARBA00048426"/>
    </source>
</evidence>
<evidence type="ECO:0000256" key="15">
    <source>
        <dbReference type="ARBA" id="ARBA00036036"/>
    </source>
</evidence>
<keyword evidence="11 23" id="KW-0560">Oxidoreductase</keyword>
<evidence type="ECO:0000256" key="12">
    <source>
        <dbReference type="ARBA" id="ARBA00023098"/>
    </source>
</evidence>
<feature type="domain" description="Phosphatidic acid phosphatase type 2/haloperoxidase" evidence="26">
    <location>
        <begin position="158"/>
        <end position="269"/>
    </location>
</feature>
<reference evidence="27" key="2">
    <citation type="submission" date="2025-09" db="UniProtKB">
        <authorList>
            <consortium name="Ensembl"/>
        </authorList>
    </citation>
    <scope>IDENTIFICATION</scope>
</reference>
<dbReference type="GO" id="GO:0050661">
    <property type="term" value="F:NADP binding"/>
    <property type="evidence" value="ECO:0007669"/>
    <property type="project" value="InterPro"/>
</dbReference>
<sequence>MPSPKAKNSSNRSGGGSPGLSGSTNGNGRYEFMSLNRTPPATLFQRQGSDQTAAARLRASESPTRRRGSGSSTSSNTGMPEEDCMRLNPSFIGIALSSLLAIDLWLSKRLGVCACEDSSWGSIRPLMKLIEISGHGIPWLVGTAYCLYKADSAAGQEIMFNLFMALILDLILVGIVKVVVRRRRPSHNHMDMFATFSVDRYSFPSGHATRSTMCARFLLAHLVLAAPLRVLVFLWSGLVGLSRVLLGRHNMTDVLFGFLMGYCQYNLVEMLWVSSLGMQGFLGLIQGSIMVRTVAVIGAGPSGLTSIKSCLEEGLEPTCFESSDDIGGLWKFKARPGTRD</sequence>
<dbReference type="CDD" id="cd03391">
    <property type="entry name" value="PAP2_containing_2_like"/>
    <property type="match status" value="1"/>
</dbReference>
<keyword evidence="28" id="KW-1185">Reference proteome</keyword>
<feature type="transmembrane region" description="Helical" evidence="25">
    <location>
        <begin position="255"/>
        <end position="273"/>
    </location>
</feature>
<name>A0A673VZL3_SALTR</name>
<evidence type="ECO:0000256" key="25">
    <source>
        <dbReference type="SAM" id="Phobius"/>
    </source>
</evidence>
<dbReference type="GO" id="GO:0005789">
    <property type="term" value="C:endoplasmic reticulum membrane"/>
    <property type="evidence" value="ECO:0007669"/>
    <property type="project" value="UniProtKB-SubCell"/>
</dbReference>
<evidence type="ECO:0000259" key="26">
    <source>
        <dbReference type="SMART" id="SM00014"/>
    </source>
</evidence>
<evidence type="ECO:0000256" key="9">
    <source>
        <dbReference type="ARBA" id="ARBA00022827"/>
    </source>
</evidence>
<comment type="catalytic activity">
    <reaction evidence="15">
        <text>(2E,6E)-farnesyl phosphate + H2O = (2E,6E)-farnesol + phosphate</text>
        <dbReference type="Rhea" id="RHEA:48132"/>
        <dbReference type="ChEBI" id="CHEBI:15377"/>
        <dbReference type="ChEBI" id="CHEBI:16619"/>
        <dbReference type="ChEBI" id="CHEBI:43474"/>
        <dbReference type="ChEBI" id="CHEBI:88226"/>
    </reaction>
    <physiologicalReaction direction="left-to-right" evidence="15">
        <dbReference type="Rhea" id="RHEA:48133"/>
    </physiologicalReaction>
</comment>
<dbReference type="GO" id="GO:0006629">
    <property type="term" value="P:lipid metabolic process"/>
    <property type="evidence" value="ECO:0007669"/>
    <property type="project" value="UniProtKB-KW"/>
</dbReference>
<dbReference type="Gene3D" id="3.50.50.60">
    <property type="entry name" value="FAD/NAD(P)-binding domain"/>
    <property type="match status" value="1"/>
</dbReference>
<reference evidence="27" key="1">
    <citation type="submission" date="2025-08" db="UniProtKB">
        <authorList>
            <consortium name="Ensembl"/>
        </authorList>
    </citation>
    <scope>IDENTIFICATION</scope>
</reference>
<dbReference type="InterPro" id="IPR000326">
    <property type="entry name" value="PAP2/HPO"/>
</dbReference>
<evidence type="ECO:0000256" key="11">
    <source>
        <dbReference type="ARBA" id="ARBA00023002"/>
    </source>
</evidence>
<evidence type="ECO:0000256" key="4">
    <source>
        <dbReference type="ARBA" id="ARBA00008816"/>
    </source>
</evidence>
<comment type="catalytic activity">
    <reaction evidence="18">
        <text>presqualene phosphate + H2O = presqualene alcohol + phosphate</text>
        <dbReference type="Rhea" id="RHEA:68024"/>
        <dbReference type="ChEBI" id="CHEBI:15377"/>
        <dbReference type="ChEBI" id="CHEBI:43474"/>
        <dbReference type="ChEBI" id="CHEBI:176803"/>
        <dbReference type="ChEBI" id="CHEBI:176962"/>
    </reaction>
    <physiologicalReaction direction="left-to-right" evidence="18">
        <dbReference type="Rhea" id="RHEA:68025"/>
    </physiologicalReaction>
</comment>
<dbReference type="SUPFAM" id="SSF51905">
    <property type="entry name" value="FAD/NAD(P)-binding domain"/>
    <property type="match status" value="1"/>
</dbReference>
<evidence type="ECO:0000256" key="10">
    <source>
        <dbReference type="ARBA" id="ARBA00022989"/>
    </source>
</evidence>
<keyword evidence="10 25" id="KW-1133">Transmembrane helix</keyword>
<dbReference type="Ensembl" id="ENSSTUT00000005473.1">
    <property type="protein sequence ID" value="ENSSTUP00000005170.1"/>
    <property type="gene ID" value="ENSSTUG00000002551.1"/>
</dbReference>
<dbReference type="GO" id="GO:0050660">
    <property type="term" value="F:flavin adenine dinucleotide binding"/>
    <property type="evidence" value="ECO:0007669"/>
    <property type="project" value="InterPro"/>
</dbReference>
<protein>
    <recommendedName>
        <fullName evidence="23">Flavin-containing monooxygenase</fullName>
        <ecNumber evidence="23">1.-.-.-</ecNumber>
    </recommendedName>
</protein>
<keyword evidence="5 23" id="KW-0285">Flavoprotein</keyword>
<keyword evidence="7" id="KW-0378">Hydrolase</keyword>
<accession>A0A673VZL3</accession>
<dbReference type="PANTHER" id="PTHR14969">
    <property type="entry name" value="SPHINGOSINE-1-PHOSPHATE PHOSPHOHYDROLASE"/>
    <property type="match status" value="1"/>
</dbReference>
<dbReference type="SMART" id="SM00014">
    <property type="entry name" value="acidPPc"/>
    <property type="match status" value="1"/>
</dbReference>
<feature type="transmembrane region" description="Helical" evidence="25">
    <location>
        <begin position="217"/>
        <end position="235"/>
    </location>
</feature>
<evidence type="ECO:0000256" key="23">
    <source>
        <dbReference type="RuleBase" id="RU361177"/>
    </source>
</evidence>
<feature type="compositionally biased region" description="Low complexity" evidence="24">
    <location>
        <begin position="69"/>
        <end position="78"/>
    </location>
</feature>
<evidence type="ECO:0000313" key="27">
    <source>
        <dbReference type="Ensembl" id="ENSSTUP00000005170.1"/>
    </source>
</evidence>
<comment type="catalytic activity">
    <reaction evidence="19">
        <text>presqualene diphosphate + H2O = presqualene phosphate + phosphate + H(+)</text>
        <dbReference type="Rhea" id="RHEA:67968"/>
        <dbReference type="ChEBI" id="CHEBI:15377"/>
        <dbReference type="ChEBI" id="CHEBI:15378"/>
        <dbReference type="ChEBI" id="CHEBI:43474"/>
        <dbReference type="ChEBI" id="CHEBI:57310"/>
        <dbReference type="ChEBI" id="CHEBI:176803"/>
    </reaction>
    <physiologicalReaction direction="left-to-right" evidence="19">
        <dbReference type="Rhea" id="RHEA:67969"/>
    </physiologicalReaction>
</comment>
<comment type="catalytic activity">
    <reaction evidence="16">
        <text>(2E)-geranyl phosphate + H2O = (2E)-geraniol + phosphate</text>
        <dbReference type="Rhea" id="RHEA:68020"/>
        <dbReference type="ChEBI" id="CHEBI:15377"/>
        <dbReference type="ChEBI" id="CHEBI:17447"/>
        <dbReference type="ChEBI" id="CHEBI:43474"/>
        <dbReference type="ChEBI" id="CHEBI:88107"/>
    </reaction>
    <physiologicalReaction direction="left-to-right" evidence="16">
        <dbReference type="Rhea" id="RHEA:68021"/>
    </physiologicalReaction>
</comment>
<evidence type="ECO:0000256" key="18">
    <source>
        <dbReference type="ARBA" id="ARBA00047907"/>
    </source>
</evidence>
<dbReference type="PANTHER" id="PTHR14969:SF18">
    <property type="entry name" value="POLYISOPRENOID DIPHOSPHATE_PHOSPHATE PHOSPHOHYDROLASE PLPP6"/>
    <property type="match status" value="1"/>
</dbReference>
<comment type="catalytic activity">
    <reaction evidence="21">
        <text>(2E,6E,10E)-geranylgeranyl diphosphate + H2O = (2E,6E,10E)-geranylgeranyl phosphate + phosphate + H(+)</text>
        <dbReference type="Rhea" id="RHEA:68008"/>
        <dbReference type="ChEBI" id="CHEBI:15377"/>
        <dbReference type="ChEBI" id="CHEBI:15378"/>
        <dbReference type="ChEBI" id="CHEBI:43474"/>
        <dbReference type="ChEBI" id="CHEBI:58756"/>
        <dbReference type="ChEBI" id="CHEBI:144936"/>
    </reaction>
    <physiologicalReaction direction="left-to-right" evidence="21">
        <dbReference type="Rhea" id="RHEA:68009"/>
    </physiologicalReaction>
</comment>
<evidence type="ECO:0000256" key="16">
    <source>
        <dbReference type="ARBA" id="ARBA00036169"/>
    </source>
</evidence>
<organism evidence="27 28">
    <name type="scientific">Salmo trutta</name>
    <name type="common">Brown trout</name>
    <dbReference type="NCBI Taxonomy" id="8032"/>
    <lineage>
        <taxon>Eukaryota</taxon>
        <taxon>Metazoa</taxon>
        <taxon>Chordata</taxon>
        <taxon>Craniata</taxon>
        <taxon>Vertebrata</taxon>
        <taxon>Euteleostomi</taxon>
        <taxon>Actinopterygii</taxon>
        <taxon>Neopterygii</taxon>
        <taxon>Teleostei</taxon>
        <taxon>Protacanthopterygii</taxon>
        <taxon>Salmoniformes</taxon>
        <taxon>Salmonidae</taxon>
        <taxon>Salmoninae</taxon>
        <taxon>Salmo</taxon>
    </lineage>
</organism>
<evidence type="ECO:0000256" key="19">
    <source>
        <dbReference type="ARBA" id="ARBA00048331"/>
    </source>
</evidence>
<evidence type="ECO:0000256" key="5">
    <source>
        <dbReference type="ARBA" id="ARBA00022630"/>
    </source>
</evidence>
<comment type="similarity">
    <text evidence="4">Belongs to the PA-phosphatase related phosphoesterase family.</text>
</comment>
<evidence type="ECO:0000256" key="21">
    <source>
        <dbReference type="ARBA" id="ARBA00048595"/>
    </source>
</evidence>
<keyword evidence="14" id="KW-0539">Nucleus</keyword>
<keyword evidence="12" id="KW-0443">Lipid metabolism</keyword>
<proteinExistence type="inferred from homology"/>
<dbReference type="GO" id="GO:0004499">
    <property type="term" value="F:N,N-dimethylaniline monooxygenase activity"/>
    <property type="evidence" value="ECO:0007669"/>
    <property type="project" value="InterPro"/>
</dbReference>
<keyword evidence="23" id="KW-0503">Monooxygenase</keyword>
<feature type="region of interest" description="Disordered" evidence="24">
    <location>
        <begin position="1"/>
        <end position="82"/>
    </location>
</feature>
<keyword evidence="13 25" id="KW-0472">Membrane</keyword>
<evidence type="ECO:0000256" key="14">
    <source>
        <dbReference type="ARBA" id="ARBA00023242"/>
    </source>
</evidence>
<keyword evidence="8" id="KW-0256">Endoplasmic reticulum</keyword>
<comment type="catalytic activity">
    <reaction evidence="17">
        <text>(2E,6E,10E)-geranylgeranyl phosphate + H2O = (2E,6E,10E)-geranylgeraniol + phosphate</text>
        <dbReference type="Rhea" id="RHEA:68016"/>
        <dbReference type="ChEBI" id="CHEBI:15377"/>
        <dbReference type="ChEBI" id="CHEBI:43474"/>
        <dbReference type="ChEBI" id="CHEBI:46762"/>
        <dbReference type="ChEBI" id="CHEBI:144936"/>
    </reaction>
    <physiologicalReaction direction="left-to-right" evidence="17">
        <dbReference type="Rhea" id="RHEA:68017"/>
    </physiologicalReaction>
</comment>
<dbReference type="SUPFAM" id="SSF48317">
    <property type="entry name" value="Acid phosphatase/Vanadium-dependent haloperoxidase"/>
    <property type="match status" value="1"/>
</dbReference>
<dbReference type="Proteomes" id="UP000472277">
    <property type="component" value="Chromosome 22"/>
</dbReference>
<evidence type="ECO:0000313" key="28">
    <source>
        <dbReference type="Proteomes" id="UP000472277"/>
    </source>
</evidence>
<dbReference type="EC" id="1.-.-.-" evidence="23"/>
<dbReference type="InterPro" id="IPR036188">
    <property type="entry name" value="FAD/NAD-bd_sf"/>
</dbReference>
<evidence type="ECO:0000256" key="17">
    <source>
        <dbReference type="ARBA" id="ARBA00036255"/>
    </source>
</evidence>
<feature type="compositionally biased region" description="Polar residues" evidence="24">
    <location>
        <begin position="35"/>
        <end position="52"/>
    </location>
</feature>
<comment type="similarity">
    <text evidence="23">Belongs to the FMO family.</text>
</comment>
<gene>
    <name evidence="27" type="primary">LOC115158461</name>
</gene>
<feature type="transmembrane region" description="Helical" evidence="25">
    <location>
        <begin position="158"/>
        <end position="180"/>
    </location>
</feature>
<comment type="catalytic activity">
    <reaction evidence="1">
        <text>1,2-dihexadecanoyl-sn-glycero-3-phosphate + H2O = 1,2-dihexadecanoyl-sn-glycerol + phosphate</text>
        <dbReference type="Rhea" id="RHEA:43236"/>
        <dbReference type="ChEBI" id="CHEBI:15377"/>
        <dbReference type="ChEBI" id="CHEBI:43474"/>
        <dbReference type="ChEBI" id="CHEBI:72859"/>
        <dbReference type="ChEBI" id="CHEBI:82929"/>
    </reaction>
    <physiologicalReaction direction="left-to-right" evidence="1">
        <dbReference type="Rhea" id="RHEA:43237"/>
    </physiologicalReaction>
</comment>
<evidence type="ECO:0000256" key="7">
    <source>
        <dbReference type="ARBA" id="ARBA00022801"/>
    </source>
</evidence>
<dbReference type="PRINTS" id="PR00419">
    <property type="entry name" value="ADXRDTASE"/>
</dbReference>
<evidence type="ECO:0000256" key="24">
    <source>
        <dbReference type="SAM" id="MobiDB-lite"/>
    </source>
</evidence>
<dbReference type="Pfam" id="PF01569">
    <property type="entry name" value="PAP2"/>
    <property type="match status" value="1"/>
</dbReference>
<evidence type="ECO:0000256" key="22">
    <source>
        <dbReference type="ARBA" id="ARBA00049227"/>
    </source>
</evidence>
<dbReference type="Pfam" id="PF00743">
    <property type="entry name" value="FMO-like"/>
    <property type="match status" value="1"/>
</dbReference>